<organism evidence="1 2">
    <name type="scientific">Taenia crassiceps</name>
    <dbReference type="NCBI Taxonomy" id="6207"/>
    <lineage>
        <taxon>Eukaryota</taxon>
        <taxon>Metazoa</taxon>
        <taxon>Spiralia</taxon>
        <taxon>Lophotrochozoa</taxon>
        <taxon>Platyhelminthes</taxon>
        <taxon>Cestoda</taxon>
        <taxon>Eucestoda</taxon>
        <taxon>Cyclophyllidea</taxon>
        <taxon>Taeniidae</taxon>
        <taxon>Taenia</taxon>
    </lineage>
</organism>
<keyword evidence="2" id="KW-1185">Reference proteome</keyword>
<evidence type="ECO:0000313" key="1">
    <source>
        <dbReference type="EMBL" id="KAL5103800.1"/>
    </source>
</evidence>
<dbReference type="EMBL" id="JAKROA010000016">
    <property type="protein sequence ID" value="KAL5103800.1"/>
    <property type="molecule type" value="Genomic_DNA"/>
</dbReference>
<accession>A0ABR4Q2C1</accession>
<evidence type="ECO:0000313" key="2">
    <source>
        <dbReference type="Proteomes" id="UP001651158"/>
    </source>
</evidence>
<sequence>MRQQILLGLETLVEGGKQNVFVGCVGNDAIEIPLGVLKKLVSPDGGRASDANQTSFAGFLVVSNLQVEGGGRIASGYLLPPQQVPTASSSRRWDSVLDDLQLAASGGEVKERVVDHEGAKAQIWKRTSEQIGKISRRCLGLVSPWCGVLIASAEGKQFFPLVAPLPEDALECGTHFVAESHRQGGYFGVYYKQHERCYCPL</sequence>
<dbReference type="Proteomes" id="UP001651158">
    <property type="component" value="Unassembled WGS sequence"/>
</dbReference>
<comment type="caution">
    <text evidence="1">The sequence shown here is derived from an EMBL/GenBank/DDBJ whole genome shotgun (WGS) entry which is preliminary data.</text>
</comment>
<proteinExistence type="predicted"/>
<gene>
    <name evidence="1" type="ORF">TcWFU_010319</name>
</gene>
<protein>
    <submittedName>
        <fullName evidence="1">Uncharacterized protein</fullName>
    </submittedName>
</protein>
<name>A0ABR4Q2C1_9CEST</name>
<reference evidence="1 2" key="1">
    <citation type="journal article" date="2022" name="Front. Cell. Infect. Microbiol.">
        <title>The Genomes of Two Strains of Taenia crassiceps the Animal Model for the Study of Human Cysticercosis.</title>
        <authorList>
            <person name="Bobes R.J."/>
            <person name="Estrada K."/>
            <person name="Rios-Valencia D.G."/>
            <person name="Calderon-Gallegos A."/>
            <person name="de la Torre P."/>
            <person name="Carrero J.C."/>
            <person name="Sanchez-Flores A."/>
            <person name="Laclette J.P."/>
        </authorList>
    </citation>
    <scope>NUCLEOTIDE SEQUENCE [LARGE SCALE GENOMIC DNA]</scope>
    <source>
        <strain evidence="1">WFUcys</strain>
    </source>
</reference>